<dbReference type="OMA" id="NYGRTEN"/>
<dbReference type="Proteomes" id="UP000472267">
    <property type="component" value="Chromosome 20"/>
</dbReference>
<evidence type="ECO:0000256" key="1">
    <source>
        <dbReference type="ARBA" id="ARBA00022546"/>
    </source>
</evidence>
<gene>
    <name evidence="6" type="primary">LOC115407964</name>
</gene>
<keyword evidence="4" id="KW-0732">Signal</keyword>
<keyword evidence="3" id="KW-0677">Repeat</keyword>
<dbReference type="Gene3D" id="2.60.120.740">
    <property type="match status" value="2"/>
</dbReference>
<feature type="chain" id="PRO_5025495957" evidence="4">
    <location>
        <begin position="26"/>
        <end position="232"/>
    </location>
</feature>
<dbReference type="GO" id="GO:0030246">
    <property type="term" value="F:carbohydrate binding"/>
    <property type="evidence" value="ECO:0007669"/>
    <property type="project" value="UniProtKB-KW"/>
</dbReference>
<dbReference type="PROSITE" id="PS50228">
    <property type="entry name" value="SUEL_LECTIN"/>
    <property type="match status" value="2"/>
</dbReference>
<dbReference type="InterPro" id="IPR000922">
    <property type="entry name" value="Lectin_gal-bd_dom"/>
</dbReference>
<dbReference type="InterPro" id="IPR043159">
    <property type="entry name" value="Lectin_gal-bd_sf"/>
</dbReference>
<accession>A0A672GQA6</accession>
<feature type="signal peptide" evidence="4">
    <location>
        <begin position="1"/>
        <end position="25"/>
    </location>
</feature>
<dbReference type="OrthoDB" id="1100386at2759"/>
<organism evidence="6 7">
    <name type="scientific">Salarias fasciatus</name>
    <name type="common">Jewelled blenny</name>
    <name type="synonym">Blennius fasciatus</name>
    <dbReference type="NCBI Taxonomy" id="181472"/>
    <lineage>
        <taxon>Eukaryota</taxon>
        <taxon>Metazoa</taxon>
        <taxon>Chordata</taxon>
        <taxon>Craniata</taxon>
        <taxon>Vertebrata</taxon>
        <taxon>Euteleostomi</taxon>
        <taxon>Actinopterygii</taxon>
        <taxon>Neopterygii</taxon>
        <taxon>Teleostei</taxon>
        <taxon>Neoteleostei</taxon>
        <taxon>Acanthomorphata</taxon>
        <taxon>Ovalentaria</taxon>
        <taxon>Blenniimorphae</taxon>
        <taxon>Blenniiformes</taxon>
        <taxon>Blennioidei</taxon>
        <taxon>Blenniidae</taxon>
        <taxon>Salariinae</taxon>
        <taxon>Salarias</taxon>
    </lineage>
</organism>
<feature type="domain" description="SUEL-type lectin" evidence="5">
    <location>
        <begin position="130"/>
        <end position="219"/>
    </location>
</feature>
<reference evidence="6" key="1">
    <citation type="submission" date="2019-06" db="EMBL/GenBank/DDBJ databases">
        <authorList>
            <consortium name="Wellcome Sanger Institute Data Sharing"/>
        </authorList>
    </citation>
    <scope>NUCLEOTIDE SEQUENCE [LARGE SCALE GENOMIC DNA]</scope>
</reference>
<dbReference type="RefSeq" id="XP_029974402.1">
    <property type="nucleotide sequence ID" value="XM_030118542.1"/>
</dbReference>
<evidence type="ECO:0000256" key="3">
    <source>
        <dbReference type="ARBA" id="ARBA00022737"/>
    </source>
</evidence>
<keyword evidence="1" id="KW-0348">Hemagglutinin</keyword>
<dbReference type="AlphaFoldDB" id="A0A672GQA6"/>
<dbReference type="PROSITE" id="PS51257">
    <property type="entry name" value="PROKAR_LIPOPROTEIN"/>
    <property type="match status" value="1"/>
</dbReference>
<dbReference type="Ensembl" id="ENSSFAT00005021781.1">
    <property type="protein sequence ID" value="ENSSFAP00005020921.1"/>
    <property type="gene ID" value="ENSSFAG00005010914.1"/>
</dbReference>
<feature type="domain" description="SUEL-type lectin" evidence="5">
    <location>
        <begin position="40"/>
        <end position="123"/>
    </location>
</feature>
<name>A0A672GQA6_SALFA</name>
<evidence type="ECO:0000259" key="5">
    <source>
        <dbReference type="PROSITE" id="PS50228"/>
    </source>
</evidence>
<dbReference type="FunFam" id="2.60.120.740:FF:000003">
    <property type="entry name" value="Protein eva-1 homolog C"/>
    <property type="match status" value="1"/>
</dbReference>
<protein>
    <submittedName>
        <fullName evidence="6">L-rhamnose-binding lectin SML-like</fullName>
    </submittedName>
</protein>
<keyword evidence="2" id="KW-0430">Lectin</keyword>
<evidence type="ECO:0000256" key="4">
    <source>
        <dbReference type="SAM" id="SignalP"/>
    </source>
</evidence>
<evidence type="ECO:0000313" key="6">
    <source>
        <dbReference type="Ensembl" id="ENSSFAP00005020921.1"/>
    </source>
</evidence>
<evidence type="ECO:0000313" key="7">
    <source>
        <dbReference type="Proteomes" id="UP000472267"/>
    </source>
</evidence>
<reference evidence="6" key="3">
    <citation type="submission" date="2025-09" db="UniProtKB">
        <authorList>
            <consortium name="Ensembl"/>
        </authorList>
    </citation>
    <scope>IDENTIFICATION</scope>
</reference>
<sequence>MLCFRPCTALLLATACLFLSPAVSAERATSCDSGSFVHRLSCDIGVISVQESLYGREDTVTCSEGRPPEQLANTECSLAGTTELIRRRCDGKKVCELITASDIRTSDPCPGILKYVDTNYTCLPALTHVACEQSLARLYCDQGQVIFVYGADYGRWDRTTCINGRPDSQLQNVSCSNSTNIVATRCNGKNTCDIRALNSVFGDPCPGIYKYLEVAYHCEYPSVTDSSDSTEH</sequence>
<reference evidence="6" key="2">
    <citation type="submission" date="2025-08" db="UniProtKB">
        <authorList>
            <consortium name="Ensembl"/>
        </authorList>
    </citation>
    <scope>IDENTIFICATION</scope>
</reference>
<evidence type="ECO:0000256" key="2">
    <source>
        <dbReference type="ARBA" id="ARBA00022734"/>
    </source>
</evidence>
<dbReference type="InParanoid" id="A0A672GQA6"/>
<dbReference type="CDD" id="cd22833">
    <property type="entry name" value="Gal_Rha_Lectin_CSL1-2_RBL_SML_rpt1"/>
    <property type="match status" value="1"/>
</dbReference>
<proteinExistence type="predicted"/>
<dbReference type="GeneID" id="115407964"/>
<dbReference type="CDD" id="cd22835">
    <property type="entry name" value="Gal_Rha_Lectin_SML_rpt2"/>
    <property type="match status" value="1"/>
</dbReference>
<dbReference type="PANTHER" id="PTHR46780">
    <property type="entry name" value="PROTEIN EVA-1"/>
    <property type="match status" value="1"/>
</dbReference>
<keyword evidence="7" id="KW-1185">Reference proteome</keyword>
<dbReference type="Pfam" id="PF02140">
    <property type="entry name" value="SUEL_Lectin"/>
    <property type="match status" value="2"/>
</dbReference>